<keyword evidence="2" id="KW-0690">Ribosome biogenesis</keyword>
<dbReference type="SUPFAM" id="SSF50998">
    <property type="entry name" value="Quinoprotein alcohol dehydrogenase-like"/>
    <property type="match status" value="1"/>
</dbReference>
<dbReference type="PANTHER" id="PTHR44215">
    <property type="entry name" value="WD REPEAT-CONTAINING PROTEIN 75"/>
    <property type="match status" value="1"/>
</dbReference>
<sequence length="863" mass="96352">MVIQKLSEGFGNMNEKYGNLNVVKIAGGSIVEHPAIFSSNGKNLFVVHGNCIRSYNVETGELVTVYNGLSKDAAGVALHPTHPDKLVAVSCVGEFIEWECSSRGSCVRKSQLGEITGKFVVQSFSLVQQQDEETPCVVCVAAVSGQNQACVKTFCSVSGKERNLFGKIRVDNHNKSLAVRQTDGEILLAGYCNKPKTTLTFCVSYNGSETKETQVFSQNKMTCVACHPTELCVITGDIIGCVRVWKNLLRKPVYSSYHWHTLPVQSVVFSDSGSYFYSGGGECVLVRWLLDTTTGRKFLPRLSSEIGHLSVSPKNLCISVSTRDNGIQLVNSSLQCVNSIQCFCWSSLPSDGKYLLPVEMTTDPRTKALVTNGRVGHLQFFSVDQRNLLFLLDVVGRNYLTQERSKKIQNTDVVKFAFNSDGSWLASVEFCEGEEKVPQELRLKFWEYNKVSQKYVLNTCVENPHRGAVKAIQFRPSANNENLMCVTAGEDFKFRTWSLQESTSIYRKGLVWNSENVGFYRNIPIGDLSFSSDGSLMAIAFGPTLTVWVPGSNQLKCSLTRPDAEEHLSHVEFGRRSCVHLVVTGSKLGIAVWNLLSVSLLWVVHFNLSVLVSDPISEVVAAFSDENDFVIFSPNCPDPIFKQNGLISCEDSQIVNGVFVPHARQRNSNISWQSTSQLHFFNSKQELFSLEHSTSNVDTEENRNLDVLPTESLKPKTPYAALLAQQSQSDVIDTKIEQHKHLGIPGFETLQELLKSPAHSMPPLSLVSHSLLLSFITGANKRRDDPNSHRELSDEDDEEMDYNDDSDKEEKEDQTSERRLENTKRELMSKHESTETTSMAADTEQHLLRIQKKPLDWVSELLT</sequence>
<evidence type="ECO:0000259" key="9">
    <source>
        <dbReference type="Pfam" id="PF23769"/>
    </source>
</evidence>
<evidence type="ECO:0000256" key="2">
    <source>
        <dbReference type="ARBA" id="ARBA00022517"/>
    </source>
</evidence>
<evidence type="ECO:0000313" key="11">
    <source>
        <dbReference type="Proteomes" id="UP001378592"/>
    </source>
</evidence>
<evidence type="ECO:0000256" key="3">
    <source>
        <dbReference type="ARBA" id="ARBA00022552"/>
    </source>
</evidence>
<comment type="caution">
    <text evidence="10">The sequence shown here is derived from an EMBL/GenBank/DDBJ whole genome shotgun (WGS) entry which is preliminary data.</text>
</comment>
<keyword evidence="7" id="KW-0539">Nucleus</keyword>
<feature type="region of interest" description="Disordered" evidence="8">
    <location>
        <begin position="780"/>
        <end position="845"/>
    </location>
</feature>
<evidence type="ECO:0000256" key="8">
    <source>
        <dbReference type="SAM" id="MobiDB-lite"/>
    </source>
</evidence>
<dbReference type="InterPro" id="IPR036322">
    <property type="entry name" value="WD40_repeat_dom_sf"/>
</dbReference>
<dbReference type="InterPro" id="IPR001680">
    <property type="entry name" value="WD40_rpt"/>
</dbReference>
<dbReference type="SUPFAM" id="SSF50978">
    <property type="entry name" value="WD40 repeat-like"/>
    <property type="match status" value="1"/>
</dbReference>
<protein>
    <recommendedName>
        <fullName evidence="9">WD repeat-containing protein 75 second beta-propeller domain-containing protein</fullName>
    </recommendedName>
</protein>
<comment type="subcellular location">
    <subcellularLocation>
        <location evidence="1">Nucleus</location>
        <location evidence="1">Nucleolus</location>
    </subcellularLocation>
</comment>
<accession>A0AAN9VJF0</accession>
<name>A0AAN9VJF0_9ORTH</name>
<dbReference type="InterPro" id="IPR053826">
    <property type="entry name" value="WDR75"/>
</dbReference>
<keyword evidence="5" id="KW-0677">Repeat</keyword>
<proteinExistence type="predicted"/>
<dbReference type="AlphaFoldDB" id="A0AAN9VJF0"/>
<evidence type="ECO:0000313" key="10">
    <source>
        <dbReference type="EMBL" id="KAK7863921.1"/>
    </source>
</evidence>
<feature type="domain" description="WD repeat-containing protein 75 second beta-propeller" evidence="9">
    <location>
        <begin position="361"/>
        <end position="684"/>
    </location>
</feature>
<evidence type="ECO:0000256" key="7">
    <source>
        <dbReference type="ARBA" id="ARBA00023242"/>
    </source>
</evidence>
<keyword evidence="11" id="KW-1185">Reference proteome</keyword>
<feature type="compositionally biased region" description="Basic and acidic residues" evidence="8">
    <location>
        <begin position="808"/>
        <end position="834"/>
    </location>
</feature>
<feature type="compositionally biased region" description="Basic and acidic residues" evidence="8">
    <location>
        <begin position="781"/>
        <end position="792"/>
    </location>
</feature>
<dbReference type="EMBL" id="JAZDUA010000216">
    <property type="protein sequence ID" value="KAK7863921.1"/>
    <property type="molecule type" value="Genomic_DNA"/>
</dbReference>
<dbReference type="InterPro" id="IPR057644">
    <property type="entry name" value="Beta-prop_WDR75_2nd"/>
</dbReference>
<dbReference type="Proteomes" id="UP001378592">
    <property type="component" value="Unassembled WGS sequence"/>
</dbReference>
<dbReference type="GO" id="GO:0032040">
    <property type="term" value="C:small-subunit processome"/>
    <property type="evidence" value="ECO:0007669"/>
    <property type="project" value="InterPro"/>
</dbReference>
<dbReference type="Pfam" id="PF23869">
    <property type="entry name" value="Beta-prop_WDR75_1st"/>
    <property type="match status" value="1"/>
</dbReference>
<keyword evidence="6" id="KW-0804">Transcription</keyword>
<evidence type="ECO:0000256" key="1">
    <source>
        <dbReference type="ARBA" id="ARBA00004604"/>
    </source>
</evidence>
<dbReference type="GO" id="GO:0003723">
    <property type="term" value="F:RNA binding"/>
    <property type="evidence" value="ECO:0007669"/>
    <property type="project" value="InterPro"/>
</dbReference>
<organism evidence="10 11">
    <name type="scientific">Gryllus longicercus</name>
    <dbReference type="NCBI Taxonomy" id="2509291"/>
    <lineage>
        <taxon>Eukaryota</taxon>
        <taxon>Metazoa</taxon>
        <taxon>Ecdysozoa</taxon>
        <taxon>Arthropoda</taxon>
        <taxon>Hexapoda</taxon>
        <taxon>Insecta</taxon>
        <taxon>Pterygota</taxon>
        <taxon>Neoptera</taxon>
        <taxon>Polyneoptera</taxon>
        <taxon>Orthoptera</taxon>
        <taxon>Ensifera</taxon>
        <taxon>Gryllidea</taxon>
        <taxon>Grylloidea</taxon>
        <taxon>Gryllidae</taxon>
        <taxon>Gryllinae</taxon>
        <taxon>Gryllus</taxon>
    </lineage>
</organism>
<dbReference type="SMART" id="SM00320">
    <property type="entry name" value="WD40"/>
    <property type="match status" value="4"/>
</dbReference>
<dbReference type="GO" id="GO:2000234">
    <property type="term" value="P:positive regulation of rRNA processing"/>
    <property type="evidence" value="ECO:0007669"/>
    <property type="project" value="TreeGrafter"/>
</dbReference>
<dbReference type="PANTHER" id="PTHR44215:SF1">
    <property type="entry name" value="WD REPEAT-CONTAINING PROTEIN 75"/>
    <property type="match status" value="1"/>
</dbReference>
<dbReference type="Pfam" id="PF23769">
    <property type="entry name" value="Beta-prop_WDR75_2nd"/>
    <property type="match status" value="1"/>
</dbReference>
<gene>
    <name evidence="10" type="ORF">R5R35_014485</name>
</gene>
<dbReference type="InterPro" id="IPR011047">
    <property type="entry name" value="Quinoprotein_ADH-like_sf"/>
</dbReference>
<dbReference type="Gene3D" id="2.130.10.10">
    <property type="entry name" value="YVTN repeat-like/Quinoprotein amine dehydrogenase"/>
    <property type="match status" value="2"/>
</dbReference>
<evidence type="ECO:0000256" key="5">
    <source>
        <dbReference type="ARBA" id="ARBA00022737"/>
    </source>
</evidence>
<feature type="compositionally biased region" description="Acidic residues" evidence="8">
    <location>
        <begin position="793"/>
        <end position="807"/>
    </location>
</feature>
<evidence type="ECO:0000256" key="6">
    <source>
        <dbReference type="ARBA" id="ARBA00023163"/>
    </source>
</evidence>
<keyword evidence="4" id="KW-0853">WD repeat</keyword>
<dbReference type="GO" id="GO:0045943">
    <property type="term" value="P:positive regulation of transcription by RNA polymerase I"/>
    <property type="evidence" value="ECO:0007669"/>
    <property type="project" value="InterPro"/>
</dbReference>
<keyword evidence="3" id="KW-0698">rRNA processing</keyword>
<dbReference type="InterPro" id="IPR015943">
    <property type="entry name" value="WD40/YVTN_repeat-like_dom_sf"/>
</dbReference>
<reference evidence="10 11" key="1">
    <citation type="submission" date="2024-03" db="EMBL/GenBank/DDBJ databases">
        <title>The genome assembly and annotation of the cricket Gryllus longicercus Weissman &amp; Gray.</title>
        <authorList>
            <person name="Szrajer S."/>
            <person name="Gray D."/>
            <person name="Ylla G."/>
        </authorList>
    </citation>
    <scope>NUCLEOTIDE SEQUENCE [LARGE SCALE GENOMIC DNA]</scope>
    <source>
        <strain evidence="10">DAG 2021-001</strain>
        <tissue evidence="10">Whole body minus gut</tissue>
    </source>
</reference>
<dbReference type="GO" id="GO:0006364">
    <property type="term" value="P:rRNA processing"/>
    <property type="evidence" value="ECO:0007669"/>
    <property type="project" value="UniProtKB-KW"/>
</dbReference>
<evidence type="ECO:0000256" key="4">
    <source>
        <dbReference type="ARBA" id="ARBA00022574"/>
    </source>
</evidence>